<proteinExistence type="inferred from homology"/>
<organism evidence="7 8">
    <name type="scientific">Brenneria goodwinii</name>
    <dbReference type="NCBI Taxonomy" id="1109412"/>
    <lineage>
        <taxon>Bacteria</taxon>
        <taxon>Pseudomonadati</taxon>
        <taxon>Pseudomonadota</taxon>
        <taxon>Gammaproteobacteria</taxon>
        <taxon>Enterobacterales</taxon>
        <taxon>Pectobacteriaceae</taxon>
        <taxon>Brenneria</taxon>
    </lineage>
</organism>
<evidence type="ECO:0000313" key="7">
    <source>
        <dbReference type="EMBL" id="RLM27393.1"/>
    </source>
</evidence>
<feature type="transmembrane region" description="Helical" evidence="6">
    <location>
        <begin position="296"/>
        <end position="320"/>
    </location>
</feature>
<keyword evidence="3 6" id="KW-0812">Transmembrane</keyword>
<dbReference type="PANTHER" id="PTHR21716:SF64">
    <property type="entry name" value="AI-2 TRANSPORT PROTEIN TQSA"/>
    <property type="match status" value="1"/>
</dbReference>
<dbReference type="PANTHER" id="PTHR21716">
    <property type="entry name" value="TRANSMEMBRANE PROTEIN"/>
    <property type="match status" value="1"/>
</dbReference>
<comment type="subcellular location">
    <subcellularLocation>
        <location evidence="1">Membrane</location>
        <topology evidence="1">Multi-pass membrane protein</topology>
    </subcellularLocation>
</comment>
<evidence type="ECO:0000256" key="4">
    <source>
        <dbReference type="ARBA" id="ARBA00022989"/>
    </source>
</evidence>
<evidence type="ECO:0000256" key="3">
    <source>
        <dbReference type="ARBA" id="ARBA00022692"/>
    </source>
</evidence>
<feature type="transmembrane region" description="Helical" evidence="6">
    <location>
        <begin position="12"/>
        <end position="31"/>
    </location>
</feature>
<evidence type="ECO:0000256" key="6">
    <source>
        <dbReference type="SAM" id="Phobius"/>
    </source>
</evidence>
<reference evidence="7 8" key="1">
    <citation type="submission" date="2016-09" db="EMBL/GenBank/DDBJ databases">
        <authorList>
            <person name="Doonan J."/>
            <person name="Pachebat J.A."/>
            <person name="Golyshin P.N."/>
            <person name="Denman S."/>
            <person name="Mcdonald J.E."/>
        </authorList>
    </citation>
    <scope>NUCLEOTIDE SEQUENCE [LARGE SCALE GENOMIC DNA]</scope>
    <source>
        <strain evidence="7 8">FRB141</strain>
    </source>
</reference>
<dbReference type="RefSeq" id="WP_095834481.1">
    <property type="nucleotide sequence ID" value="NZ_CP014137.1"/>
</dbReference>
<dbReference type="Proteomes" id="UP000285972">
    <property type="component" value="Unassembled WGS sequence"/>
</dbReference>
<feature type="transmembrane region" description="Helical" evidence="6">
    <location>
        <begin position="254"/>
        <end position="276"/>
    </location>
</feature>
<dbReference type="GeneID" id="70907384"/>
<dbReference type="Pfam" id="PF01594">
    <property type="entry name" value="AI-2E_transport"/>
    <property type="match status" value="1"/>
</dbReference>
<dbReference type="GO" id="GO:0016020">
    <property type="term" value="C:membrane"/>
    <property type="evidence" value="ECO:0007669"/>
    <property type="project" value="UniProtKB-SubCell"/>
</dbReference>
<feature type="transmembrane region" description="Helical" evidence="6">
    <location>
        <begin position="198"/>
        <end position="219"/>
    </location>
</feature>
<feature type="transmembrane region" description="Helical" evidence="6">
    <location>
        <begin position="225"/>
        <end position="247"/>
    </location>
</feature>
<accession>A0AAE8EQG0</accession>
<name>A0AAE8EQG0_9GAMM</name>
<sequence>MNITEHTRDTVLKGLLLLACLVIVVIGIYLAAPVIVLLLLALFLVIVLEPLIVMMSRLGVPRLAAIALLSGGLLMALLLTLAKIMNTLPELAMMITQMRGVLANHLIAGLEPLARVGLTLTPEQIMTLLDPSQILGMITRAVSRISEILSAILVVFLMVIFMLLEMPSLIAKSRSLLRDSPTGMEAIRQGITCVTQYLGLKTLISLLSGLAVWAALLLLNVKFAFIWGVLAFLLNFIPIIGSVIAAIPPVIQAFVFNGIGAGSLVLLAYLLINLIVGCLLDPYLIGRKLNLSTSAVIVSLLVWQGLLGMTGVLLAVPLTLSVKLALAQINGGGKLNADSISEERRR</sequence>
<evidence type="ECO:0000256" key="5">
    <source>
        <dbReference type="ARBA" id="ARBA00023136"/>
    </source>
</evidence>
<dbReference type="GO" id="GO:0055085">
    <property type="term" value="P:transmembrane transport"/>
    <property type="evidence" value="ECO:0007669"/>
    <property type="project" value="TreeGrafter"/>
</dbReference>
<dbReference type="AlphaFoldDB" id="A0AAE8EQG0"/>
<evidence type="ECO:0008006" key="9">
    <source>
        <dbReference type="Google" id="ProtNLM"/>
    </source>
</evidence>
<evidence type="ECO:0000256" key="2">
    <source>
        <dbReference type="ARBA" id="ARBA00009773"/>
    </source>
</evidence>
<dbReference type="InterPro" id="IPR002549">
    <property type="entry name" value="AI-2E-like"/>
</dbReference>
<dbReference type="EMBL" id="MJLX01000011">
    <property type="protein sequence ID" value="RLM27393.1"/>
    <property type="molecule type" value="Genomic_DNA"/>
</dbReference>
<comment type="similarity">
    <text evidence="2">Belongs to the autoinducer-2 exporter (AI-2E) (TC 2.A.86) family.</text>
</comment>
<feature type="transmembrane region" description="Helical" evidence="6">
    <location>
        <begin position="63"/>
        <end position="84"/>
    </location>
</feature>
<keyword evidence="4 6" id="KW-1133">Transmembrane helix</keyword>
<comment type="caution">
    <text evidence="7">The sequence shown here is derived from an EMBL/GenBank/DDBJ whole genome shotgun (WGS) entry which is preliminary data.</text>
</comment>
<evidence type="ECO:0000313" key="8">
    <source>
        <dbReference type="Proteomes" id="UP000285972"/>
    </source>
</evidence>
<feature type="transmembrane region" description="Helical" evidence="6">
    <location>
        <begin position="145"/>
        <end position="164"/>
    </location>
</feature>
<evidence type="ECO:0000256" key="1">
    <source>
        <dbReference type="ARBA" id="ARBA00004141"/>
    </source>
</evidence>
<dbReference type="KEGG" id="bgj:AWC36_11300"/>
<gene>
    <name evidence="7" type="ORF">BIY26_06240</name>
</gene>
<keyword evidence="5 6" id="KW-0472">Membrane</keyword>
<protein>
    <recommendedName>
        <fullName evidence="9">AI-2E family transporter</fullName>
    </recommendedName>
</protein>